<protein>
    <recommendedName>
        <fullName evidence="4">BTB domain-containing protein</fullName>
    </recommendedName>
</protein>
<dbReference type="PANTHER" id="PTHR47843">
    <property type="entry name" value="BTB DOMAIN-CONTAINING PROTEIN-RELATED"/>
    <property type="match status" value="1"/>
</dbReference>
<evidence type="ECO:0000313" key="3">
    <source>
        <dbReference type="Proteomes" id="UP001302367"/>
    </source>
</evidence>
<evidence type="ECO:0008006" key="4">
    <source>
        <dbReference type="Google" id="ProtNLM"/>
    </source>
</evidence>
<name>A0ABZ0NEG1_CERBT</name>
<organism evidence="2 3">
    <name type="scientific">Cercospora beticola</name>
    <name type="common">Sugarbeet leaf spot fungus</name>
    <dbReference type="NCBI Taxonomy" id="122368"/>
    <lineage>
        <taxon>Eukaryota</taxon>
        <taxon>Fungi</taxon>
        <taxon>Dikarya</taxon>
        <taxon>Ascomycota</taxon>
        <taxon>Pezizomycotina</taxon>
        <taxon>Dothideomycetes</taxon>
        <taxon>Dothideomycetidae</taxon>
        <taxon>Mycosphaerellales</taxon>
        <taxon>Mycosphaerellaceae</taxon>
        <taxon>Cercospora</taxon>
    </lineage>
</organism>
<proteinExistence type="predicted"/>
<feature type="compositionally biased region" description="Basic and acidic residues" evidence="1">
    <location>
        <begin position="139"/>
        <end position="148"/>
    </location>
</feature>
<accession>A0ABZ0NEG1</accession>
<reference evidence="2 3" key="1">
    <citation type="submission" date="2023-09" db="EMBL/GenBank/DDBJ databases">
        <title>Complete-Gapless Cercospora beticola genome.</title>
        <authorList>
            <person name="Wyatt N.A."/>
            <person name="Spanner R.E."/>
            <person name="Bolton M.D."/>
        </authorList>
    </citation>
    <scope>NUCLEOTIDE SEQUENCE [LARGE SCALE GENOMIC DNA]</scope>
    <source>
        <strain evidence="2">Cb09-40</strain>
    </source>
</reference>
<evidence type="ECO:0000313" key="2">
    <source>
        <dbReference type="EMBL" id="WPA97910.1"/>
    </source>
</evidence>
<dbReference type="GeneID" id="90643864"/>
<dbReference type="EMBL" id="CP134185">
    <property type="protein sequence ID" value="WPA97910.1"/>
    <property type="molecule type" value="Genomic_DNA"/>
</dbReference>
<gene>
    <name evidence="2" type="ORF">RHO25_002521</name>
</gene>
<feature type="region of interest" description="Disordered" evidence="1">
    <location>
        <begin position="126"/>
        <end position="152"/>
    </location>
</feature>
<sequence length="316" mass="35443">MSSDSTNIGDAARSEAILCLVGAAKTKFFVHRALLKHRNADPLCPIEMKSEKDPASPVRIEYVDAETFARYIEYLYTGEYTAAEPRSRIHSYSNSASESDTEVLTPSALSDASFDNFAEKASLHTEKSSFGETMIPPEKTAEQSKQPKEQTAQSAWKFPWKRQAPSLRQQAWESFVAKLPSGPQASSKPAMCMNDLHQDFHEDYTEVFLSHAKLYIFAAMWSAESLRKLSLRRLHESLVHFTPCSVCVGDVAILLRHVHHDTDSLCNIAELKAVVIDYVACHVEKLAQNSIFQQTMQDSNEAAVDLIQSLLRRLDT</sequence>
<keyword evidence="3" id="KW-1185">Reference proteome</keyword>
<dbReference type="Proteomes" id="UP001302367">
    <property type="component" value="Chromosome 2"/>
</dbReference>
<evidence type="ECO:0000256" key="1">
    <source>
        <dbReference type="SAM" id="MobiDB-lite"/>
    </source>
</evidence>
<dbReference type="RefSeq" id="XP_065458336.1">
    <property type="nucleotide sequence ID" value="XM_065602264.1"/>
</dbReference>